<feature type="transmembrane region" description="Helical" evidence="1">
    <location>
        <begin position="6"/>
        <end position="38"/>
    </location>
</feature>
<dbReference type="EMBL" id="LAZR01001217">
    <property type="protein sequence ID" value="KKN48525.1"/>
    <property type="molecule type" value="Genomic_DNA"/>
</dbReference>
<protein>
    <submittedName>
        <fullName evidence="2">Uncharacterized protein</fullName>
    </submittedName>
</protein>
<name>A0A0F9QVZ1_9ZZZZ</name>
<comment type="caution">
    <text evidence="2">The sequence shown here is derived from an EMBL/GenBank/DDBJ whole genome shotgun (WGS) entry which is preliminary data.</text>
</comment>
<proteinExistence type="predicted"/>
<keyword evidence="1" id="KW-1133">Transmembrane helix</keyword>
<keyword evidence="1" id="KW-0812">Transmembrane</keyword>
<evidence type="ECO:0000256" key="1">
    <source>
        <dbReference type="SAM" id="Phobius"/>
    </source>
</evidence>
<evidence type="ECO:0000313" key="2">
    <source>
        <dbReference type="EMBL" id="KKN48525.1"/>
    </source>
</evidence>
<organism evidence="2">
    <name type="scientific">marine sediment metagenome</name>
    <dbReference type="NCBI Taxonomy" id="412755"/>
    <lineage>
        <taxon>unclassified sequences</taxon>
        <taxon>metagenomes</taxon>
        <taxon>ecological metagenomes</taxon>
    </lineage>
</organism>
<accession>A0A0F9QVZ1</accession>
<gene>
    <name evidence="2" type="ORF">LCGC14_0652180</name>
</gene>
<reference evidence="2" key="1">
    <citation type="journal article" date="2015" name="Nature">
        <title>Complex archaea that bridge the gap between prokaryotes and eukaryotes.</title>
        <authorList>
            <person name="Spang A."/>
            <person name="Saw J.H."/>
            <person name="Jorgensen S.L."/>
            <person name="Zaremba-Niedzwiedzka K."/>
            <person name="Martijn J."/>
            <person name="Lind A.E."/>
            <person name="van Eijk R."/>
            <person name="Schleper C."/>
            <person name="Guy L."/>
            <person name="Ettema T.J."/>
        </authorList>
    </citation>
    <scope>NUCLEOTIDE SEQUENCE</scope>
</reference>
<dbReference type="AlphaFoldDB" id="A0A0F9QVZ1"/>
<keyword evidence="1" id="KW-0472">Membrane</keyword>
<sequence length="46" mass="5138">MLGFGKAFAIVVFIAIIFSLGLRTAWIGVQIIIGYALIKIVWNIMR</sequence>